<reference evidence="9 10" key="1">
    <citation type="submission" date="2019-02" db="EMBL/GenBank/DDBJ databases">
        <title>Draft genome sequences of novel Actinobacteria.</title>
        <authorList>
            <person name="Sahin N."/>
            <person name="Ay H."/>
            <person name="Saygin H."/>
        </authorList>
    </citation>
    <scope>NUCLEOTIDE SEQUENCE [LARGE SCALE GENOMIC DNA]</scope>
    <source>
        <strain evidence="9 10">KC603</strain>
    </source>
</reference>
<accession>A0A4R4RXV8</accession>
<dbReference type="InterPro" id="IPR000838">
    <property type="entry name" value="RNA_pol_sigma70_ECF_CS"/>
</dbReference>
<dbReference type="GO" id="GO:0006950">
    <property type="term" value="P:response to stress"/>
    <property type="evidence" value="ECO:0007669"/>
    <property type="project" value="UniProtKB-ARBA"/>
</dbReference>
<evidence type="ECO:0000259" key="8">
    <source>
        <dbReference type="Pfam" id="PF08281"/>
    </source>
</evidence>
<dbReference type="Gene3D" id="1.10.1740.10">
    <property type="match status" value="1"/>
</dbReference>
<keyword evidence="2 6" id="KW-0805">Transcription regulation</keyword>
<comment type="similarity">
    <text evidence="1 6">Belongs to the sigma-70 factor family. ECF subfamily.</text>
</comment>
<evidence type="ECO:0000256" key="6">
    <source>
        <dbReference type="RuleBase" id="RU000716"/>
    </source>
</evidence>
<comment type="caution">
    <text evidence="9">The sequence shown here is derived from an EMBL/GenBank/DDBJ whole genome shotgun (WGS) entry which is preliminary data.</text>
</comment>
<dbReference type="PROSITE" id="PS01063">
    <property type="entry name" value="SIGMA70_ECF"/>
    <property type="match status" value="1"/>
</dbReference>
<protein>
    <recommendedName>
        <fullName evidence="6">RNA polymerase sigma factor</fullName>
    </recommendedName>
</protein>
<dbReference type="InterPro" id="IPR013249">
    <property type="entry name" value="RNA_pol_sigma70_r4_t2"/>
</dbReference>
<feature type="domain" description="RNA polymerase sigma factor 70 region 4 type 2" evidence="8">
    <location>
        <begin position="126"/>
        <end position="178"/>
    </location>
</feature>
<dbReference type="SUPFAM" id="SSF88946">
    <property type="entry name" value="Sigma2 domain of RNA polymerase sigma factors"/>
    <property type="match status" value="1"/>
</dbReference>
<dbReference type="GO" id="GO:0006352">
    <property type="term" value="P:DNA-templated transcription initiation"/>
    <property type="evidence" value="ECO:0007669"/>
    <property type="project" value="InterPro"/>
</dbReference>
<dbReference type="AlphaFoldDB" id="A0A4R4RXV8"/>
<dbReference type="GO" id="GO:0003677">
    <property type="term" value="F:DNA binding"/>
    <property type="evidence" value="ECO:0007669"/>
    <property type="project" value="UniProtKB-KW"/>
</dbReference>
<evidence type="ECO:0000256" key="1">
    <source>
        <dbReference type="ARBA" id="ARBA00010641"/>
    </source>
</evidence>
<dbReference type="PANTHER" id="PTHR43133">
    <property type="entry name" value="RNA POLYMERASE ECF-TYPE SIGMA FACTO"/>
    <property type="match status" value="1"/>
</dbReference>
<proteinExistence type="inferred from homology"/>
<evidence type="ECO:0000256" key="3">
    <source>
        <dbReference type="ARBA" id="ARBA00023082"/>
    </source>
</evidence>
<dbReference type="Gene3D" id="1.10.10.10">
    <property type="entry name" value="Winged helix-like DNA-binding domain superfamily/Winged helix DNA-binding domain"/>
    <property type="match status" value="1"/>
</dbReference>
<dbReference type="InterPro" id="IPR013325">
    <property type="entry name" value="RNA_pol_sigma_r2"/>
</dbReference>
<evidence type="ECO:0000259" key="7">
    <source>
        <dbReference type="Pfam" id="PF04542"/>
    </source>
</evidence>
<dbReference type="InterPro" id="IPR007627">
    <property type="entry name" value="RNA_pol_sigma70_r2"/>
</dbReference>
<dbReference type="InterPro" id="IPR039425">
    <property type="entry name" value="RNA_pol_sigma-70-like"/>
</dbReference>
<evidence type="ECO:0000313" key="10">
    <source>
        <dbReference type="Proteomes" id="UP000295621"/>
    </source>
</evidence>
<dbReference type="Proteomes" id="UP000295621">
    <property type="component" value="Unassembled WGS sequence"/>
</dbReference>
<name>A0A4R4RXV8_9ACTN</name>
<dbReference type="NCBIfam" id="TIGR02937">
    <property type="entry name" value="sigma70-ECF"/>
    <property type="match status" value="1"/>
</dbReference>
<dbReference type="Pfam" id="PF08281">
    <property type="entry name" value="Sigma70_r4_2"/>
    <property type="match status" value="1"/>
</dbReference>
<dbReference type="SUPFAM" id="SSF88659">
    <property type="entry name" value="Sigma3 and sigma4 domains of RNA polymerase sigma factors"/>
    <property type="match status" value="1"/>
</dbReference>
<keyword evidence="3 6" id="KW-0731">Sigma factor</keyword>
<dbReference type="GO" id="GO:0016987">
    <property type="term" value="F:sigma factor activity"/>
    <property type="evidence" value="ECO:0007669"/>
    <property type="project" value="UniProtKB-KW"/>
</dbReference>
<dbReference type="InterPro" id="IPR036388">
    <property type="entry name" value="WH-like_DNA-bd_sf"/>
</dbReference>
<evidence type="ECO:0000313" key="9">
    <source>
        <dbReference type="EMBL" id="TDC54616.1"/>
    </source>
</evidence>
<evidence type="ECO:0000256" key="4">
    <source>
        <dbReference type="ARBA" id="ARBA00023125"/>
    </source>
</evidence>
<dbReference type="InterPro" id="IPR014284">
    <property type="entry name" value="RNA_pol_sigma-70_dom"/>
</dbReference>
<dbReference type="EMBL" id="SMKL01000003">
    <property type="protein sequence ID" value="TDC54616.1"/>
    <property type="molecule type" value="Genomic_DNA"/>
</dbReference>
<evidence type="ECO:0000256" key="5">
    <source>
        <dbReference type="ARBA" id="ARBA00023163"/>
    </source>
</evidence>
<sequence length="195" mass="21136">MADTDEADQAAIARVRAGDRDAYAVVVRRYAADARRLAVLAGAGPDADDVVQVAFVKAYRTLGSFRDGAPFRPWLLRIVLNEARNATRSARRYRAAAGRSSVLDAAALTAVADDPATSALSAERRAELVAAVRALPEPQQRVVVCRYLLDLDEEETATVLGWPRGTVKSRLYRALRRLRAGLEPAPGTVQEVDHG</sequence>
<organism evidence="9 10">
    <name type="scientific">Jiangella ureilytica</name>
    <dbReference type="NCBI Taxonomy" id="2530374"/>
    <lineage>
        <taxon>Bacteria</taxon>
        <taxon>Bacillati</taxon>
        <taxon>Actinomycetota</taxon>
        <taxon>Actinomycetes</taxon>
        <taxon>Jiangellales</taxon>
        <taxon>Jiangellaceae</taxon>
        <taxon>Jiangella</taxon>
    </lineage>
</organism>
<keyword evidence="10" id="KW-1185">Reference proteome</keyword>
<dbReference type="InterPro" id="IPR013324">
    <property type="entry name" value="RNA_pol_sigma_r3/r4-like"/>
</dbReference>
<keyword evidence="4 6" id="KW-0238">DNA-binding</keyword>
<keyword evidence="5 6" id="KW-0804">Transcription</keyword>
<dbReference type="OrthoDB" id="9811152at2"/>
<dbReference type="PANTHER" id="PTHR43133:SF8">
    <property type="entry name" value="RNA POLYMERASE SIGMA FACTOR HI_1459-RELATED"/>
    <property type="match status" value="1"/>
</dbReference>
<gene>
    <name evidence="9" type="ORF">E1212_02415</name>
</gene>
<evidence type="ECO:0000256" key="2">
    <source>
        <dbReference type="ARBA" id="ARBA00023015"/>
    </source>
</evidence>
<dbReference type="Pfam" id="PF04542">
    <property type="entry name" value="Sigma70_r2"/>
    <property type="match status" value="1"/>
</dbReference>
<feature type="domain" description="RNA polymerase sigma-70 region 2" evidence="7">
    <location>
        <begin position="27"/>
        <end position="92"/>
    </location>
</feature>